<dbReference type="RefSeq" id="WP_330080050.1">
    <property type="nucleotide sequence ID" value="NZ_JAZDCU010000011.1"/>
</dbReference>
<comment type="caution">
    <text evidence="3">The sequence shown here is derived from an EMBL/GenBank/DDBJ whole genome shotgun (WGS) entry which is preliminary data.</text>
</comment>
<dbReference type="Proteomes" id="UP001307839">
    <property type="component" value="Unassembled WGS sequence"/>
</dbReference>
<dbReference type="PIRSF" id="PIRSF018266">
    <property type="entry name" value="FecR"/>
    <property type="match status" value="1"/>
</dbReference>
<dbReference type="GO" id="GO:0016989">
    <property type="term" value="F:sigma factor antagonist activity"/>
    <property type="evidence" value="ECO:0007669"/>
    <property type="project" value="TreeGrafter"/>
</dbReference>
<dbReference type="EMBL" id="JAZDQP010000011">
    <property type="protein sequence ID" value="MEE1868002.1"/>
    <property type="molecule type" value="Genomic_DNA"/>
</dbReference>
<dbReference type="InterPro" id="IPR006860">
    <property type="entry name" value="FecR"/>
</dbReference>
<keyword evidence="4" id="KW-1185">Reference proteome</keyword>
<proteinExistence type="predicted"/>
<organism evidence="3 4">
    <name type="scientific">Pseudomonas auratipiscis</name>
    <dbReference type="NCBI Taxonomy" id="3115853"/>
    <lineage>
        <taxon>Bacteria</taxon>
        <taxon>Pseudomonadati</taxon>
        <taxon>Pseudomonadota</taxon>
        <taxon>Gammaproteobacteria</taxon>
        <taxon>Pseudomonadales</taxon>
        <taxon>Pseudomonadaceae</taxon>
        <taxon>Pseudomonas</taxon>
    </lineage>
</organism>
<dbReference type="Gene3D" id="2.60.120.1440">
    <property type="match status" value="1"/>
</dbReference>
<evidence type="ECO:0000259" key="2">
    <source>
        <dbReference type="Pfam" id="PF16220"/>
    </source>
</evidence>
<gene>
    <name evidence="3" type="ORF">V0R53_16570</name>
</gene>
<dbReference type="PANTHER" id="PTHR30273">
    <property type="entry name" value="PERIPLASMIC SIGNAL SENSOR AND SIGMA FACTOR ACTIVATOR FECR-RELATED"/>
    <property type="match status" value="1"/>
</dbReference>
<feature type="domain" description="FecR N-terminal" evidence="2">
    <location>
        <begin position="11"/>
        <end position="53"/>
    </location>
</feature>
<feature type="domain" description="FecR protein" evidence="1">
    <location>
        <begin position="108"/>
        <end position="199"/>
    </location>
</feature>
<dbReference type="InterPro" id="IPR032623">
    <property type="entry name" value="FecR_N"/>
</dbReference>
<name>A0AB35WXF1_9PSED</name>
<accession>A0AB35WXF1</accession>
<evidence type="ECO:0000313" key="4">
    <source>
        <dbReference type="Proteomes" id="UP001307839"/>
    </source>
</evidence>
<evidence type="ECO:0000313" key="3">
    <source>
        <dbReference type="EMBL" id="MEE1868002.1"/>
    </source>
</evidence>
<protein>
    <submittedName>
        <fullName evidence="3">FecR domain-containing protein</fullName>
    </submittedName>
</protein>
<dbReference type="InterPro" id="IPR012373">
    <property type="entry name" value="Ferrdict_sens_TM"/>
</dbReference>
<evidence type="ECO:0000259" key="1">
    <source>
        <dbReference type="Pfam" id="PF04773"/>
    </source>
</evidence>
<reference evidence="3 4" key="1">
    <citation type="submission" date="2024-01" db="EMBL/GenBank/DDBJ databases">
        <title>Unpublished Manusciprt.</title>
        <authorList>
            <person name="Duman M."/>
            <person name="Valdes E.G."/>
            <person name="Ajmi N."/>
            <person name="Altun S."/>
            <person name="Saticioglu I.B."/>
        </authorList>
    </citation>
    <scope>NUCLEOTIDE SEQUENCE [LARGE SCALE GENOMIC DNA]</scope>
    <source>
        <strain evidence="3 4">120P</strain>
    </source>
</reference>
<sequence>MNPASQRQALKEAAQWHARLCGNPRCAVTQAQWQAWCDADTVNGWAWIQLEQLQTSFHGVSGPLARHALAAGAIEPARRTVLKGLMLALGASGVAWTGCRNAPIWLADTRTETGERRRITLDDGTRLSLNTRSAVDIQYNTEQRLITLREGEIFVETAADPRPMWVRSPHGAMRPLGTRFDVRLFPDHTKLVVVEHAVEVRNAATRQAVKVNAGMSLAFDNGVLPEPSIADLGMTEWNVGRLVFDGWRLDRALAELQRYRPGFLRCSNDIAGLRLSGVYPLDDSDSVLAAIAQALKLKIETRTRYWVTLTSLG</sequence>
<dbReference type="AlphaFoldDB" id="A0AB35WXF1"/>
<dbReference type="PANTHER" id="PTHR30273:SF2">
    <property type="entry name" value="PROTEIN FECR"/>
    <property type="match status" value="1"/>
</dbReference>
<dbReference type="Pfam" id="PF16220">
    <property type="entry name" value="DUF4880"/>
    <property type="match status" value="1"/>
</dbReference>
<dbReference type="Pfam" id="PF04773">
    <property type="entry name" value="FecR"/>
    <property type="match status" value="1"/>
</dbReference>